<protein>
    <submittedName>
        <fullName evidence="5">Tripartite motif-containing protein 3</fullName>
    </submittedName>
</protein>
<dbReference type="InterPro" id="IPR001258">
    <property type="entry name" value="NHL_repeat"/>
</dbReference>
<dbReference type="InterPro" id="IPR011042">
    <property type="entry name" value="6-blade_b-propeller_TolB-like"/>
</dbReference>
<dbReference type="PANTHER" id="PTHR24104:SF25">
    <property type="entry name" value="PROTEIN LIN-41"/>
    <property type="match status" value="1"/>
</dbReference>
<dbReference type="GO" id="GO:0061630">
    <property type="term" value="F:ubiquitin protein ligase activity"/>
    <property type="evidence" value="ECO:0007669"/>
    <property type="project" value="TreeGrafter"/>
</dbReference>
<name>A0AA35XLY6_GEOBA</name>
<dbReference type="Proteomes" id="UP001174909">
    <property type="component" value="Unassembled WGS sequence"/>
</dbReference>
<evidence type="ECO:0000256" key="3">
    <source>
        <dbReference type="PROSITE-ProRule" id="PRU00504"/>
    </source>
</evidence>
<feature type="repeat" description="NHL" evidence="3">
    <location>
        <begin position="378"/>
        <end position="421"/>
    </location>
</feature>
<dbReference type="SMART" id="SM00336">
    <property type="entry name" value="BBOX"/>
    <property type="match status" value="1"/>
</dbReference>
<sequence>MEELQGHEISTIDQVQETASKMVTPKKVSSMCSKHATEPIKIYCETCDELICRDCTVKTHRDHNYDLVPDAFPKHRDAILACLGPVKSELASVGSTIARLKARSSSLDGQGIEAKTQVDAEVDKLQAILEARRRELHSQIDGEVCQGKKELAARIDGHELRQAQLSSCVEFVEGSLQSGTQEEVLSMKRQVEERAREMAEEFKPQQLVLGPEKEISVVWADLSSACQTLGEMKFETVQFKSTYVKTIGEVNRPRHIAFAKTGETVVCERGANCMKVFDSNHRLLRSFGNTGQEENRLIGPRGVAISSDDTVFVVGGNHCVKKFTLEGQFIASVGSKGSGGLQFGTPYAIAYNHTNNRVYVCDTFNHRITILNHDLTFHGSFGSRGSEVGQFNQPYGISVNRRGNVLVADGRNNRIQIFDANGHHLSSITNTGAGERLRGPVSVAVGPDDWVYVVEYDYPRVSVFDENGKYIKSFGKRGNKDGEFSGPYA</sequence>
<evidence type="ECO:0000313" key="6">
    <source>
        <dbReference type="Proteomes" id="UP001174909"/>
    </source>
</evidence>
<feature type="repeat" description="NHL" evidence="3">
    <location>
        <begin position="330"/>
        <end position="374"/>
    </location>
</feature>
<dbReference type="CDD" id="cd05819">
    <property type="entry name" value="NHL"/>
    <property type="match status" value="1"/>
</dbReference>
<dbReference type="AlphaFoldDB" id="A0AA35XLY6"/>
<dbReference type="EMBL" id="CASHTH010004438">
    <property type="protein sequence ID" value="CAI8057340.1"/>
    <property type="molecule type" value="Genomic_DNA"/>
</dbReference>
<dbReference type="InterPro" id="IPR000315">
    <property type="entry name" value="Znf_B-box"/>
</dbReference>
<comment type="caution">
    <text evidence="5">The sequence shown here is derived from an EMBL/GenBank/DDBJ whole genome shotgun (WGS) entry which is preliminary data.</text>
</comment>
<dbReference type="Pfam" id="PF01436">
    <property type="entry name" value="NHL"/>
    <property type="match status" value="1"/>
</dbReference>
<dbReference type="GO" id="GO:0008270">
    <property type="term" value="F:zinc ion binding"/>
    <property type="evidence" value="ECO:0007669"/>
    <property type="project" value="UniProtKB-KW"/>
</dbReference>
<evidence type="ECO:0000259" key="4">
    <source>
        <dbReference type="PROSITE" id="PS50119"/>
    </source>
</evidence>
<organism evidence="5 6">
    <name type="scientific">Geodia barretti</name>
    <name type="common">Barrett's horny sponge</name>
    <dbReference type="NCBI Taxonomy" id="519541"/>
    <lineage>
        <taxon>Eukaryota</taxon>
        <taxon>Metazoa</taxon>
        <taxon>Porifera</taxon>
        <taxon>Demospongiae</taxon>
        <taxon>Heteroscleromorpha</taxon>
        <taxon>Tetractinellida</taxon>
        <taxon>Astrophorina</taxon>
        <taxon>Geodiidae</taxon>
        <taxon>Geodia</taxon>
    </lineage>
</organism>
<dbReference type="PANTHER" id="PTHR24104">
    <property type="entry name" value="E3 UBIQUITIN-PROTEIN LIGASE NHLRC1-RELATED"/>
    <property type="match status" value="1"/>
</dbReference>
<evidence type="ECO:0000256" key="2">
    <source>
        <dbReference type="PROSITE-ProRule" id="PRU00024"/>
    </source>
</evidence>
<dbReference type="Pfam" id="PF00643">
    <property type="entry name" value="zf-B_box"/>
    <property type="match status" value="1"/>
</dbReference>
<keyword evidence="2" id="KW-0863">Zinc-finger</keyword>
<dbReference type="PROSITE" id="PS50119">
    <property type="entry name" value="ZF_BBOX"/>
    <property type="match status" value="1"/>
</dbReference>
<gene>
    <name evidence="5" type="ORF">GBAR_LOCUS31251</name>
</gene>
<keyword evidence="6" id="KW-1185">Reference proteome</keyword>
<dbReference type="Gene3D" id="2.120.10.30">
    <property type="entry name" value="TolB, C-terminal domain"/>
    <property type="match status" value="3"/>
</dbReference>
<dbReference type="SUPFAM" id="SSF101898">
    <property type="entry name" value="NHL repeat"/>
    <property type="match status" value="1"/>
</dbReference>
<dbReference type="InterPro" id="IPR050952">
    <property type="entry name" value="TRIM-NHL_E3_ligases"/>
</dbReference>
<evidence type="ECO:0000313" key="5">
    <source>
        <dbReference type="EMBL" id="CAI8057340.1"/>
    </source>
</evidence>
<dbReference type="GO" id="GO:0000209">
    <property type="term" value="P:protein polyubiquitination"/>
    <property type="evidence" value="ECO:0007669"/>
    <property type="project" value="TreeGrafter"/>
</dbReference>
<dbReference type="SUPFAM" id="SSF57845">
    <property type="entry name" value="B-box zinc-binding domain"/>
    <property type="match status" value="1"/>
</dbReference>
<keyword evidence="1" id="KW-0677">Repeat</keyword>
<dbReference type="GO" id="GO:0043161">
    <property type="term" value="P:proteasome-mediated ubiquitin-dependent protein catabolic process"/>
    <property type="evidence" value="ECO:0007669"/>
    <property type="project" value="TreeGrafter"/>
</dbReference>
<feature type="domain" description="B box-type" evidence="4">
    <location>
        <begin position="27"/>
        <end position="68"/>
    </location>
</feature>
<proteinExistence type="predicted"/>
<dbReference type="PROSITE" id="PS51125">
    <property type="entry name" value="NHL"/>
    <property type="match status" value="3"/>
</dbReference>
<dbReference type="Gene3D" id="3.30.160.60">
    <property type="entry name" value="Classic Zinc Finger"/>
    <property type="match status" value="1"/>
</dbReference>
<evidence type="ECO:0000256" key="1">
    <source>
        <dbReference type="ARBA" id="ARBA00022737"/>
    </source>
</evidence>
<keyword evidence="2" id="KW-0862">Zinc</keyword>
<reference evidence="5" key="1">
    <citation type="submission" date="2023-03" db="EMBL/GenBank/DDBJ databases">
        <authorList>
            <person name="Steffen K."/>
            <person name="Cardenas P."/>
        </authorList>
    </citation>
    <scope>NUCLEOTIDE SEQUENCE</scope>
</reference>
<keyword evidence="2" id="KW-0479">Metal-binding</keyword>
<accession>A0AA35XLY6</accession>
<feature type="repeat" description="NHL" evidence="3">
    <location>
        <begin position="284"/>
        <end position="326"/>
    </location>
</feature>